<name>A0A8R1ED72_CAEJA</name>
<accession>A0A8R1ED72</accession>
<sequence length="75" mass="8545">MSTIPWPHCSCGYWHCLVERRGNDISPILSVFIRIVLDGVPASLDSRFHLVKRQSQLGHHINFRLLRTGALILVP</sequence>
<keyword evidence="2" id="KW-1185">Reference proteome</keyword>
<evidence type="ECO:0000313" key="2">
    <source>
        <dbReference type="Proteomes" id="UP000005237"/>
    </source>
</evidence>
<dbReference type="AlphaFoldDB" id="A0A8R1ED72"/>
<evidence type="ECO:0000313" key="1">
    <source>
        <dbReference type="EnsemblMetazoa" id="CJA32984.1"/>
    </source>
</evidence>
<reference evidence="1" key="2">
    <citation type="submission" date="2022-06" db="UniProtKB">
        <authorList>
            <consortium name="EnsemblMetazoa"/>
        </authorList>
    </citation>
    <scope>IDENTIFICATION</scope>
    <source>
        <strain evidence="1">DF5081</strain>
    </source>
</reference>
<reference evidence="2" key="1">
    <citation type="submission" date="2010-08" db="EMBL/GenBank/DDBJ databases">
        <authorList>
            <consortium name="Caenorhabditis japonica Sequencing Consortium"/>
            <person name="Wilson R.K."/>
        </authorList>
    </citation>
    <scope>NUCLEOTIDE SEQUENCE [LARGE SCALE GENOMIC DNA]</scope>
    <source>
        <strain evidence="2">DF5081</strain>
    </source>
</reference>
<protein>
    <submittedName>
        <fullName evidence="1">Uncharacterized protein</fullName>
    </submittedName>
</protein>
<dbReference type="Proteomes" id="UP000005237">
    <property type="component" value="Unassembled WGS sequence"/>
</dbReference>
<organism evidence="1 2">
    <name type="scientific">Caenorhabditis japonica</name>
    <dbReference type="NCBI Taxonomy" id="281687"/>
    <lineage>
        <taxon>Eukaryota</taxon>
        <taxon>Metazoa</taxon>
        <taxon>Ecdysozoa</taxon>
        <taxon>Nematoda</taxon>
        <taxon>Chromadorea</taxon>
        <taxon>Rhabditida</taxon>
        <taxon>Rhabditina</taxon>
        <taxon>Rhabditomorpha</taxon>
        <taxon>Rhabditoidea</taxon>
        <taxon>Rhabditidae</taxon>
        <taxon>Peloderinae</taxon>
        <taxon>Caenorhabditis</taxon>
    </lineage>
</organism>
<proteinExistence type="predicted"/>
<dbReference type="EnsemblMetazoa" id="CJA32984.1">
    <property type="protein sequence ID" value="CJA32984.1"/>
    <property type="gene ID" value="WBGene00208831"/>
</dbReference>